<sequence>MDTLEEIKQRADSWYDFMLSEVDKAVQAAWNDAAPAPQQKDISPH</sequence>
<reference evidence="1 2" key="1">
    <citation type="submission" date="2019-03" db="EMBL/GenBank/DDBJ databases">
        <title>Genomic Encyclopedia of Type Strains, Phase IV (KMG-IV): sequencing the most valuable type-strain genomes for metagenomic binning, comparative biology and taxonomic classification.</title>
        <authorList>
            <person name="Goeker M."/>
        </authorList>
    </citation>
    <scope>NUCLEOTIDE SEQUENCE [LARGE SCALE GENOMIC DNA]</scope>
    <source>
        <strain evidence="1 2">DSM 7445</strain>
    </source>
</reference>
<accession>A0A4R3HQW3</accession>
<organism evidence="1 2">
    <name type="scientific">Paucimonas lemoignei</name>
    <name type="common">Pseudomonas lemoignei</name>
    <dbReference type="NCBI Taxonomy" id="29443"/>
    <lineage>
        <taxon>Bacteria</taxon>
        <taxon>Pseudomonadati</taxon>
        <taxon>Pseudomonadota</taxon>
        <taxon>Betaproteobacteria</taxon>
        <taxon>Burkholderiales</taxon>
        <taxon>Burkholderiaceae</taxon>
        <taxon>Paucimonas</taxon>
    </lineage>
</organism>
<evidence type="ECO:0000313" key="1">
    <source>
        <dbReference type="EMBL" id="TCS35154.1"/>
    </source>
</evidence>
<dbReference type="RefSeq" id="WP_165973843.1">
    <property type="nucleotide sequence ID" value="NZ_SLZQ01000011.1"/>
</dbReference>
<protein>
    <submittedName>
        <fullName evidence="1">Uncharacterized protein</fullName>
    </submittedName>
</protein>
<dbReference type="AlphaFoldDB" id="A0A4R3HQW3"/>
<gene>
    <name evidence="1" type="ORF">EDC30_11169</name>
</gene>
<comment type="caution">
    <text evidence="1">The sequence shown here is derived from an EMBL/GenBank/DDBJ whole genome shotgun (WGS) entry which is preliminary data.</text>
</comment>
<evidence type="ECO:0000313" key="2">
    <source>
        <dbReference type="Proteomes" id="UP000295382"/>
    </source>
</evidence>
<keyword evidence="2" id="KW-1185">Reference proteome</keyword>
<proteinExistence type="predicted"/>
<dbReference type="Proteomes" id="UP000295382">
    <property type="component" value="Unassembled WGS sequence"/>
</dbReference>
<dbReference type="EMBL" id="SLZQ01000011">
    <property type="protein sequence ID" value="TCS35154.1"/>
    <property type="molecule type" value="Genomic_DNA"/>
</dbReference>
<name>A0A4R3HQW3_PAULE</name>